<reference evidence="3" key="1">
    <citation type="journal article" date="2020" name="Stud. Mycol.">
        <title>101 Dothideomycetes genomes: a test case for predicting lifestyles and emergence of pathogens.</title>
        <authorList>
            <person name="Haridas S."/>
            <person name="Albert R."/>
            <person name="Binder M."/>
            <person name="Bloem J."/>
            <person name="Labutti K."/>
            <person name="Salamov A."/>
            <person name="Andreopoulos B."/>
            <person name="Baker S."/>
            <person name="Barry K."/>
            <person name="Bills G."/>
            <person name="Bluhm B."/>
            <person name="Cannon C."/>
            <person name="Castanera R."/>
            <person name="Culley D."/>
            <person name="Daum C."/>
            <person name="Ezra D."/>
            <person name="Gonzalez J."/>
            <person name="Henrissat B."/>
            <person name="Kuo A."/>
            <person name="Liang C."/>
            <person name="Lipzen A."/>
            <person name="Lutzoni F."/>
            <person name="Magnuson J."/>
            <person name="Mondo S."/>
            <person name="Nolan M."/>
            <person name="Ohm R."/>
            <person name="Pangilinan J."/>
            <person name="Park H.-J."/>
            <person name="Ramirez L."/>
            <person name="Alfaro M."/>
            <person name="Sun H."/>
            <person name="Tritt A."/>
            <person name="Yoshinaga Y."/>
            <person name="Zwiers L.-H."/>
            <person name="Turgeon B."/>
            <person name="Goodwin S."/>
            <person name="Spatafora J."/>
            <person name="Crous P."/>
            <person name="Grigoriev I."/>
        </authorList>
    </citation>
    <scope>NUCLEOTIDE SEQUENCE</scope>
    <source>
        <strain evidence="3">HMLAC05119</strain>
    </source>
</reference>
<evidence type="ECO:0000256" key="1">
    <source>
        <dbReference type="SAM" id="MobiDB-lite"/>
    </source>
</evidence>
<feature type="chain" id="PRO_5025369004" evidence="2">
    <location>
        <begin position="31"/>
        <end position="399"/>
    </location>
</feature>
<feature type="compositionally biased region" description="Polar residues" evidence="1">
    <location>
        <begin position="369"/>
        <end position="379"/>
    </location>
</feature>
<keyword evidence="2" id="KW-0732">Signal</keyword>
<sequence>MIYSDAHPLLLTRIMPMMFHFLCLFALVAAASPVDWVYITEYTTVYPTPTLYTVQGIGSLKSTPVSQNGACTVHSHKSHGNSSISLSLPTSFISSPSIVNSSSIWIRYGSGLPGSATPSPDFKAISTSSFSLQNSQVIISTTVLNRSSLARSFVWPKPTSLSPSAAPSPTSILAPRASSSIVYSRSMSAVTSSARIPVAASASQRTMSIQVLSPTSSMPGSSTAVVIVPITLIQPLAMDNMLARASRLPIIFARAHDEARADRREDATLETEPADGDEYSTTTSTTTLETTIMTDKLPTSRTSRKSSKSTRTTAKVSKTSMSSAASRTPSSVSSPASNLSDAVLVLPTPGRCLYPYPKQSCRDAMKTLATSTKVDQSATTKEKTRPEASKWCPYPGQDC</sequence>
<evidence type="ECO:0000256" key="2">
    <source>
        <dbReference type="SAM" id="SignalP"/>
    </source>
</evidence>
<organism evidence="3 4">
    <name type="scientific">Ampelomyces quisqualis</name>
    <name type="common">Powdery mildew agent</name>
    <dbReference type="NCBI Taxonomy" id="50730"/>
    <lineage>
        <taxon>Eukaryota</taxon>
        <taxon>Fungi</taxon>
        <taxon>Dikarya</taxon>
        <taxon>Ascomycota</taxon>
        <taxon>Pezizomycotina</taxon>
        <taxon>Dothideomycetes</taxon>
        <taxon>Pleosporomycetidae</taxon>
        <taxon>Pleosporales</taxon>
        <taxon>Pleosporineae</taxon>
        <taxon>Phaeosphaeriaceae</taxon>
        <taxon>Ampelomyces</taxon>
    </lineage>
</organism>
<evidence type="ECO:0000313" key="4">
    <source>
        <dbReference type="Proteomes" id="UP000800096"/>
    </source>
</evidence>
<proteinExistence type="predicted"/>
<evidence type="ECO:0000313" key="3">
    <source>
        <dbReference type="EMBL" id="KAF1920174.1"/>
    </source>
</evidence>
<feature type="signal peptide" evidence="2">
    <location>
        <begin position="1"/>
        <end position="30"/>
    </location>
</feature>
<feature type="region of interest" description="Disordered" evidence="1">
    <location>
        <begin position="257"/>
        <end position="337"/>
    </location>
</feature>
<name>A0A6A5QZT7_AMPQU</name>
<keyword evidence="4" id="KW-1185">Reference proteome</keyword>
<protein>
    <submittedName>
        <fullName evidence="3">Uncharacterized protein</fullName>
    </submittedName>
</protein>
<feature type="region of interest" description="Disordered" evidence="1">
    <location>
        <begin position="369"/>
        <end position="399"/>
    </location>
</feature>
<feature type="compositionally biased region" description="Low complexity" evidence="1">
    <location>
        <begin position="309"/>
        <end position="337"/>
    </location>
</feature>
<dbReference type="AlphaFoldDB" id="A0A6A5QZT7"/>
<gene>
    <name evidence="3" type="ORF">BDU57DRAFT_5615</name>
</gene>
<feature type="compositionally biased region" description="Basic and acidic residues" evidence="1">
    <location>
        <begin position="257"/>
        <end position="267"/>
    </location>
</feature>
<accession>A0A6A5QZT7</accession>
<dbReference type="EMBL" id="ML979132">
    <property type="protein sequence ID" value="KAF1920174.1"/>
    <property type="molecule type" value="Genomic_DNA"/>
</dbReference>
<dbReference type="Proteomes" id="UP000800096">
    <property type="component" value="Unassembled WGS sequence"/>
</dbReference>
<feature type="compositionally biased region" description="Acidic residues" evidence="1">
    <location>
        <begin position="268"/>
        <end position="278"/>
    </location>
</feature>
<feature type="compositionally biased region" description="Low complexity" evidence="1">
    <location>
        <begin position="281"/>
        <end position="294"/>
    </location>
</feature>